<feature type="domain" description="Pilus assembly protein E-set like" evidence="4">
    <location>
        <begin position="283"/>
        <end position="349"/>
    </location>
</feature>
<gene>
    <name evidence="6" type="primary">csuC</name>
</gene>
<evidence type="ECO:0000259" key="4">
    <source>
        <dbReference type="Pfam" id="PF16967"/>
    </source>
</evidence>
<protein>
    <submittedName>
        <fullName evidence="6">CS14 outer membrane usher protein</fullName>
    </submittedName>
</protein>
<keyword evidence="1 2" id="KW-0732">Signal</keyword>
<dbReference type="InterPro" id="IPR035224">
    <property type="entry name" value="Usher_TcfC"/>
</dbReference>
<evidence type="ECO:0000259" key="5">
    <source>
        <dbReference type="Pfam" id="PF17271"/>
    </source>
</evidence>
<dbReference type="EMBL" id="LN870271">
    <property type="protein sequence ID" value="CRZ21504.1"/>
    <property type="molecule type" value="Genomic_DNA"/>
</dbReference>
<reference evidence="6" key="1">
    <citation type="submission" date="2015-06" db="EMBL/GenBank/DDBJ databases">
        <authorList>
            <consortium name="Pathogen Informatics"/>
        </authorList>
    </citation>
    <scope>NUCLEOTIDE SEQUENCE</scope>
    <source>
        <strain evidence="6">ETEC ESEI_235</strain>
    </source>
</reference>
<feature type="chain" id="PRO_5005223551" evidence="2">
    <location>
        <begin position="32"/>
        <end position="876"/>
    </location>
</feature>
<evidence type="ECO:0000313" key="6">
    <source>
        <dbReference type="EMBL" id="CRZ21504.1"/>
    </source>
</evidence>
<accession>A0A0H5RZ06</accession>
<dbReference type="InterPro" id="IPR031917">
    <property type="entry name" value="Pilus_assem_C"/>
</dbReference>
<feature type="domain" description="Pilus assembly protein C-terminal" evidence="3">
    <location>
        <begin position="759"/>
        <end position="848"/>
    </location>
</feature>
<sequence length="876" mass="98664">MMKTIMIYKKFRKRKISLFISMFFISCSVFADDIPDSFRDLWGEQDEFYEVKLYGQTLGIHRIKTTPTHIKFYSPESILDKINLKKEKEKELSVLFTNSFSRNGNMSCQGNAAIQYNCNYIKTKSVDVIVDDVDNVVNLFIGNEFLDSEAHSDEYHQLSRNVKKAFIQSQTINVSDSGKYKNLSISGNSALGIIGTSYAVLNWWMNYNKSNGYSNNEKTINSLYFRHDLDKRYYYQFGRMDRTDLSQSISGSFNFNLLPLPDIDGIRTGTTQSYIKNTDKFIASPVTVMLTNFSRVEAFRNDQLLGVWYLDSGVNELDTARLPYGSYDLKLKIFEKTQLVREEIIPFNKGRSSIGDMQWDVFVQGGNIVNDKGRYIEKQYNHKSSVNAGLRLPITKNISVQQGVSVIDNKNYYEGSLKWNSGILSGSLNSEFSFLWGDNAKGNYQSISYTDGFSLSFYHNDKRVDNCGRNYNAGWSGCYESYSASLSIPLLGWTSTLGYSDTYSESVYKSHILSEYGFYNQNIYKGRTQKWQLASSTSLKWMDYNFMPAIGIYNSEQRQLTDKGGYISVTLTRASRENSLNAGYSYNYSRGNYSSDELFVGGYMTSTNNGDYHEVGMRFNKNRHNAEGRLSGRINNRFGDLNGSFSMNKNKNTNSTNHSLTGGYNSSFALTSDGFYWGGSASGLTKLAGGIIKVKSNDTKKNLVKVTGALYGDYSLGSNDNAFIPVPALTPASLIIEDNNYGDKNISVLAPTNNDMFLLPGNVYPVEIETKVSVSYIGRGFDKNGTPLSGAHVLNEPHVILDEDGGFSFEYTGNEKTLFLLKGRTIYTCQLGKNKVHKGIIFVGDVICDVNSTRSLPDEFVKNPRVQDLLAKNDKG</sequence>
<feature type="signal peptide" evidence="2">
    <location>
        <begin position="1"/>
        <end position="31"/>
    </location>
</feature>
<evidence type="ECO:0000256" key="2">
    <source>
        <dbReference type="SAM" id="SignalP"/>
    </source>
</evidence>
<dbReference type="Pfam" id="PF15976">
    <property type="entry name" value="CooC_C"/>
    <property type="match status" value="1"/>
</dbReference>
<dbReference type="PROSITE" id="PS51257">
    <property type="entry name" value="PROKAR_LIPOPROTEIN"/>
    <property type="match status" value="1"/>
</dbReference>
<feature type="domain" description="TcfC Usher-like barrel" evidence="5">
    <location>
        <begin position="357"/>
        <end position="747"/>
    </location>
</feature>
<name>A0A0H5RZ06_ECOLX</name>
<reference evidence="6" key="2">
    <citation type="submission" date="2015-07" db="EMBL/GenBank/DDBJ databases">
        <title>Colonization factor diversity and phylogenetic characteristics and distribution of Enterotoxigenic E. coli strains isolated from patients in Kenya.</title>
        <authorList>
            <person name="Njoroge S.M."/>
            <person name="Boinett C.J."/>
            <person name="Made L.F."/>
            <person name="Ouko T.T."/>
            <person name="Fevre E.M."/>
            <person name="Thomson N.R."/>
            <person name="Kariuki S."/>
        </authorList>
    </citation>
    <scope>NUCLEOTIDE SEQUENCE</scope>
    <source>
        <strain evidence="6">ETEC ESEI_235</strain>
    </source>
</reference>
<evidence type="ECO:0000259" key="3">
    <source>
        <dbReference type="Pfam" id="PF15976"/>
    </source>
</evidence>
<dbReference type="InterPro" id="IPR032636">
    <property type="entry name" value="Pilus_assem_E-set-like_dom"/>
</dbReference>
<dbReference type="Pfam" id="PF17271">
    <property type="entry name" value="Usher_TcfC"/>
    <property type="match status" value="1"/>
</dbReference>
<evidence type="ECO:0000256" key="1">
    <source>
        <dbReference type="ARBA" id="ARBA00022729"/>
    </source>
</evidence>
<dbReference type="Pfam" id="PF16967">
    <property type="entry name" value="TcfC"/>
    <property type="match status" value="1"/>
</dbReference>
<proteinExistence type="predicted"/>
<dbReference type="AlphaFoldDB" id="A0A0H5RZ06"/>
<organism evidence="6">
    <name type="scientific">Escherichia coli</name>
    <dbReference type="NCBI Taxonomy" id="562"/>
    <lineage>
        <taxon>Bacteria</taxon>
        <taxon>Pseudomonadati</taxon>
        <taxon>Pseudomonadota</taxon>
        <taxon>Gammaproteobacteria</taxon>
        <taxon>Enterobacterales</taxon>
        <taxon>Enterobacteriaceae</taxon>
        <taxon>Escherichia</taxon>
    </lineage>
</organism>